<gene>
    <name evidence="1" type="ORF">F7D20_07590</name>
</gene>
<dbReference type="AlphaFoldDB" id="A0A6A7WBQ9"/>
<dbReference type="OrthoDB" id="614750at2"/>
<dbReference type="RefSeq" id="WP_158463498.1">
    <property type="nucleotide sequence ID" value="NZ_VZAD01000061.1"/>
</dbReference>
<protein>
    <submittedName>
        <fullName evidence="1">Uncharacterized protein</fullName>
    </submittedName>
</protein>
<dbReference type="EMBL" id="VZAD01000061">
    <property type="protein sequence ID" value="MQP11821.1"/>
    <property type="molecule type" value="Genomic_DNA"/>
</dbReference>
<dbReference type="Proteomes" id="UP000384372">
    <property type="component" value="Unassembled WGS sequence"/>
</dbReference>
<evidence type="ECO:0000313" key="1">
    <source>
        <dbReference type="EMBL" id="MQP11821.1"/>
    </source>
</evidence>
<keyword evidence="2" id="KW-1185">Reference proteome</keyword>
<accession>A0A6A7WBQ9</accession>
<organism evidence="1 2">
    <name type="scientific">Segatella copri</name>
    <dbReference type="NCBI Taxonomy" id="165179"/>
    <lineage>
        <taxon>Bacteria</taxon>
        <taxon>Pseudomonadati</taxon>
        <taxon>Bacteroidota</taxon>
        <taxon>Bacteroidia</taxon>
        <taxon>Bacteroidales</taxon>
        <taxon>Prevotellaceae</taxon>
        <taxon>Segatella</taxon>
    </lineage>
</organism>
<proteinExistence type="predicted"/>
<name>A0A6A7WBQ9_9BACT</name>
<comment type="caution">
    <text evidence="1">The sequence shown here is derived from an EMBL/GenBank/DDBJ whole genome shotgun (WGS) entry which is preliminary data.</text>
</comment>
<evidence type="ECO:0000313" key="2">
    <source>
        <dbReference type="Proteomes" id="UP000384372"/>
    </source>
</evidence>
<sequence length="613" mass="69618">MRKFFFTLSILFIGLSNVFSQKNPNMVYSTEKTPLTITLPVERNIYGGTIINVTYKGSQISKTIKGAFEYACKLVEENIPTTFPLNINMEFTSFTDANCLAQVETYSVSSDVAPQYRETDKVYAKRCSQTYSFPHFTDQNEEISFFRDTPDATIKFSKRAKFDYNLDQNKINPNKYDFITVATQALLKAIGFNIKAYASGNLLKVATPENQFTAKLIGSYAMSSEEDNYKYATSGKANIYSEDGKRTWYLNSDTPYKQGISLNYFVDSDDKETAIMQYGISKGTSIRYIGKAIQDFFSFCGWDRPIATGMSGTNVKGTTTSNVQQFQQPQKVNSTNESYISPTSYYNNSNSYDIGSKQEWGDAGKYVLLKDGSWQPFKNLTDLTNNSLYARTIDGYLRLKNISVSYGPGGNYKNHHITYELYDYIPQKPNAEFNNVEYPADTNTRVSNEEDNFVEAEIGIKDLEGTTQILVEQTDSDYPVPYSYMVDNISEGKFTAFMNKLYPSTFKLTYINKNGKTEGEPFTIDLRAKVEPQIKINISKDRIIYNVKHNDSQKKLYYQITNITNGNIISKGFLPDNKGIIPTKGIREGLHIVTVFCGKSKISELKWNNIKQQ</sequence>
<reference evidence="1 2" key="1">
    <citation type="submission" date="2019-09" db="EMBL/GenBank/DDBJ databases">
        <title>Distinct polysaccharide growth profiles of human intestinal Prevotella copri isolates.</title>
        <authorList>
            <person name="Fehlner-Peach H."/>
            <person name="Magnabosco C."/>
            <person name="Raghavan V."/>
            <person name="Scher J.U."/>
            <person name="Tett A."/>
            <person name="Cox L.M."/>
            <person name="Gottsegen C."/>
            <person name="Watters A."/>
            <person name="Wiltshire- Gordon J.D."/>
            <person name="Segata N."/>
            <person name="Bonneau R."/>
            <person name="Littman D.R."/>
        </authorList>
    </citation>
    <scope>NUCLEOTIDE SEQUENCE [LARGE SCALE GENOMIC DNA]</scope>
    <source>
        <strain evidence="2">iAQ1173</strain>
    </source>
</reference>